<evidence type="ECO:0000313" key="4">
    <source>
        <dbReference type="Proteomes" id="UP000013009"/>
    </source>
</evidence>
<accession>N9QV16</accession>
<reference evidence="3 4" key="1">
    <citation type="submission" date="2013-02" db="EMBL/GenBank/DDBJ databases">
        <title>The Genome Sequence of Acinetobacter sp. NIPH 1859.</title>
        <authorList>
            <consortium name="The Broad Institute Genome Sequencing Platform"/>
            <consortium name="The Broad Institute Genome Sequencing Center for Infectious Disease"/>
            <person name="Cerqueira G."/>
            <person name="Feldgarden M."/>
            <person name="Courvalin P."/>
            <person name="Perichon B."/>
            <person name="Grillot-Courvalin C."/>
            <person name="Clermont D."/>
            <person name="Rocha E."/>
            <person name="Yoon E.-J."/>
            <person name="Nemec A."/>
            <person name="Walker B."/>
            <person name="Young S.K."/>
            <person name="Zeng Q."/>
            <person name="Gargeya S."/>
            <person name="Fitzgerald M."/>
            <person name="Haas B."/>
            <person name="Abouelleil A."/>
            <person name="Alvarado L."/>
            <person name="Arachchi H.M."/>
            <person name="Berlin A.M."/>
            <person name="Chapman S.B."/>
            <person name="Dewar J."/>
            <person name="Goldberg J."/>
            <person name="Griggs A."/>
            <person name="Gujja S."/>
            <person name="Hansen M."/>
            <person name="Howarth C."/>
            <person name="Imamovic A."/>
            <person name="Larimer J."/>
            <person name="McCowan C."/>
            <person name="Murphy C."/>
            <person name="Neiman D."/>
            <person name="Pearson M."/>
            <person name="Priest M."/>
            <person name="Roberts A."/>
            <person name="Saif S."/>
            <person name="Shea T."/>
            <person name="Sisk P."/>
            <person name="Sykes S."/>
            <person name="Wortman J."/>
            <person name="Nusbaum C."/>
            <person name="Birren B."/>
        </authorList>
    </citation>
    <scope>NUCLEOTIDE SEQUENCE [LARGE SCALE GENOMIC DNA]</scope>
    <source>
        <strain evidence="3 4">NIPH 1859</strain>
    </source>
</reference>
<comment type="caution">
    <text evidence="3">The sequence shown here is derived from an EMBL/GenBank/DDBJ whole genome shotgun (WGS) entry which is preliminary data.</text>
</comment>
<organism evidence="3 4">
    <name type="scientific">Acinetobacter colistiniresistens</name>
    <dbReference type="NCBI Taxonomy" id="280145"/>
    <lineage>
        <taxon>Bacteria</taxon>
        <taxon>Pseudomonadati</taxon>
        <taxon>Pseudomonadota</taxon>
        <taxon>Gammaproteobacteria</taxon>
        <taxon>Moraxellales</taxon>
        <taxon>Moraxellaceae</taxon>
        <taxon>Acinetobacter</taxon>
    </lineage>
</organism>
<dbReference type="RefSeq" id="WP_005274814.1">
    <property type="nucleotide sequence ID" value="NZ_KB850195.1"/>
</dbReference>
<dbReference type="InterPro" id="IPR032710">
    <property type="entry name" value="NTF2-like_dom_sf"/>
</dbReference>
<proteinExistence type="predicted"/>
<dbReference type="Pfam" id="PF12680">
    <property type="entry name" value="SnoaL_2"/>
    <property type="match status" value="2"/>
</dbReference>
<dbReference type="PROSITE" id="PS51257">
    <property type="entry name" value="PROKAR_LIPOPROTEIN"/>
    <property type="match status" value="1"/>
</dbReference>
<dbReference type="AlphaFoldDB" id="N9QV16"/>
<evidence type="ECO:0000313" key="3">
    <source>
        <dbReference type="EMBL" id="ENX33901.1"/>
    </source>
</evidence>
<keyword evidence="1" id="KW-0732">Signal</keyword>
<feature type="chain" id="PRO_5004150447" description="SnoaL-like domain-containing protein" evidence="1">
    <location>
        <begin position="19"/>
        <end position="301"/>
    </location>
</feature>
<dbReference type="Proteomes" id="UP000013009">
    <property type="component" value="Unassembled WGS sequence"/>
</dbReference>
<sequence length="301" mass="34440">MKKVFILMALLLSTTLSGCNDDSKMDTEPQTTNNSQQQQLERNKTLVKTFYEGVFVAKKVKEFSDRYISENYIQHNPFLADGRQAFIDFFEKELADHPDSEYSIERMIAEDDLVLLHVRSKLNTDIATNAGVDLFRVANGVIVEHWDTNQAVPENERTAANPEIMFNGNRNHATSPVQTAVNKALVTAFVKGAFEQHKVREFSERYLADQYIQHNPWIENGKEPFISFFEQLFQDDPAAKYEIKRVIAEGDLVAVHMRSKLSNEPENAGFDIFRVENGKIVEHWDVNQAVPENSANTNTMF</sequence>
<dbReference type="OrthoDB" id="9812089at2"/>
<dbReference type="GO" id="GO:0030638">
    <property type="term" value="P:polyketide metabolic process"/>
    <property type="evidence" value="ECO:0007669"/>
    <property type="project" value="InterPro"/>
</dbReference>
<feature type="domain" description="SnoaL-like" evidence="2">
    <location>
        <begin position="186"/>
        <end position="283"/>
    </location>
</feature>
<dbReference type="Gene3D" id="3.10.450.50">
    <property type="match status" value="2"/>
</dbReference>
<evidence type="ECO:0000256" key="1">
    <source>
        <dbReference type="SAM" id="SignalP"/>
    </source>
</evidence>
<dbReference type="PANTHER" id="PTHR38436">
    <property type="entry name" value="POLYKETIDE CYCLASE SNOAL-LIKE DOMAIN"/>
    <property type="match status" value="1"/>
</dbReference>
<gene>
    <name evidence="3" type="ORF">F889_02565</name>
</gene>
<evidence type="ECO:0000259" key="2">
    <source>
        <dbReference type="Pfam" id="PF12680"/>
    </source>
</evidence>
<feature type="domain" description="SnoaL-like" evidence="2">
    <location>
        <begin position="47"/>
        <end position="145"/>
    </location>
</feature>
<dbReference type="PANTHER" id="PTHR38436:SF1">
    <property type="entry name" value="ESTER CYCLASE"/>
    <property type="match status" value="1"/>
</dbReference>
<protein>
    <recommendedName>
        <fullName evidence="2">SnoaL-like domain-containing protein</fullName>
    </recommendedName>
</protein>
<dbReference type="EMBL" id="APRZ01000017">
    <property type="protein sequence ID" value="ENX33901.1"/>
    <property type="molecule type" value="Genomic_DNA"/>
</dbReference>
<keyword evidence="4" id="KW-1185">Reference proteome</keyword>
<name>N9QV16_9GAMM</name>
<dbReference type="PATRIC" id="fig|1217695.3.peg.2494"/>
<dbReference type="InterPro" id="IPR037401">
    <property type="entry name" value="SnoaL-like"/>
</dbReference>
<dbReference type="SUPFAM" id="SSF54427">
    <property type="entry name" value="NTF2-like"/>
    <property type="match status" value="2"/>
</dbReference>
<feature type="signal peptide" evidence="1">
    <location>
        <begin position="1"/>
        <end position="18"/>
    </location>
</feature>
<dbReference type="HOGENOM" id="CLU_073327_0_0_6"/>
<dbReference type="InterPro" id="IPR009959">
    <property type="entry name" value="Cyclase_SnoaL-like"/>
</dbReference>